<dbReference type="Proteomes" id="UP001431634">
    <property type="component" value="Unassembled WGS sequence"/>
</dbReference>
<dbReference type="InterPro" id="IPR016181">
    <property type="entry name" value="Acyl_CoA_acyltransferase"/>
</dbReference>
<reference evidence="2" key="1">
    <citation type="submission" date="2023-05" db="EMBL/GenBank/DDBJ databases">
        <title>Whole genome sequence of Commensalibacter sp.</title>
        <authorList>
            <person name="Charoenyingcharoen P."/>
            <person name="Yukphan P."/>
        </authorList>
    </citation>
    <scope>NUCLEOTIDE SEQUENCE</scope>
    <source>
        <strain evidence="2">TBRC 16381</strain>
    </source>
</reference>
<dbReference type="InterPro" id="IPR000182">
    <property type="entry name" value="GNAT_dom"/>
</dbReference>
<feature type="domain" description="N-acetyltransferase" evidence="1">
    <location>
        <begin position="6"/>
        <end position="157"/>
    </location>
</feature>
<protein>
    <submittedName>
        <fullName evidence="2">GNAT family N-acetyltransferase</fullName>
        <ecNumber evidence="2">2.3.1.-</ecNumber>
    </submittedName>
</protein>
<keyword evidence="2" id="KW-0808">Transferase</keyword>
<dbReference type="PROSITE" id="PS51186">
    <property type="entry name" value="GNAT"/>
    <property type="match status" value="1"/>
</dbReference>
<dbReference type="Pfam" id="PF13673">
    <property type="entry name" value="Acetyltransf_10"/>
    <property type="match status" value="1"/>
</dbReference>
<dbReference type="PANTHER" id="PTHR43451">
    <property type="entry name" value="ACETYLTRANSFERASE (GNAT) FAMILY PROTEIN"/>
    <property type="match status" value="1"/>
</dbReference>
<proteinExistence type="predicted"/>
<dbReference type="EMBL" id="JASBAO010000001">
    <property type="protein sequence ID" value="MDI2091107.1"/>
    <property type="molecule type" value="Genomic_DNA"/>
</dbReference>
<dbReference type="GO" id="GO:0016746">
    <property type="term" value="F:acyltransferase activity"/>
    <property type="evidence" value="ECO:0007669"/>
    <property type="project" value="UniProtKB-KW"/>
</dbReference>
<dbReference type="EC" id="2.3.1.-" evidence="2"/>
<accession>A0ABT6Q1X8</accession>
<organism evidence="2 3">
    <name type="scientific">Commensalibacter oyaizuii</name>
    <dbReference type="NCBI Taxonomy" id="3043873"/>
    <lineage>
        <taxon>Bacteria</taxon>
        <taxon>Pseudomonadati</taxon>
        <taxon>Pseudomonadota</taxon>
        <taxon>Alphaproteobacteria</taxon>
        <taxon>Acetobacterales</taxon>
        <taxon>Acetobacteraceae</taxon>
    </lineage>
</organism>
<sequence>MNKTYFEIQTLTLSDLNLLFNIFTQSIRKIASKDYTHFQIQAWINIPAAQWQAKLLTLITWVAKINTVPVGFISLDRPNHIDMLYIHPDHQCKGIATQLLSTLEQSIITRSISTLTTDASLTAKPFFEKRGFTTITQQQARRHGQDLTNFKMSKDFNPKKLNKNCISL</sequence>
<dbReference type="Gene3D" id="3.40.630.30">
    <property type="match status" value="1"/>
</dbReference>
<evidence type="ECO:0000313" key="3">
    <source>
        <dbReference type="Proteomes" id="UP001431634"/>
    </source>
</evidence>
<dbReference type="RefSeq" id="WP_281448212.1">
    <property type="nucleotide sequence ID" value="NZ_JASBAO010000001.1"/>
</dbReference>
<evidence type="ECO:0000259" key="1">
    <source>
        <dbReference type="PROSITE" id="PS51186"/>
    </source>
</evidence>
<gene>
    <name evidence="2" type="ORF">QJV27_06960</name>
</gene>
<dbReference type="InterPro" id="IPR052564">
    <property type="entry name" value="N-acetyltrans/Recomb-assoc"/>
</dbReference>
<keyword evidence="2" id="KW-0012">Acyltransferase</keyword>
<name>A0ABT6Q1X8_9PROT</name>
<keyword evidence="3" id="KW-1185">Reference proteome</keyword>
<comment type="caution">
    <text evidence="2">The sequence shown here is derived from an EMBL/GenBank/DDBJ whole genome shotgun (WGS) entry which is preliminary data.</text>
</comment>
<dbReference type="SUPFAM" id="SSF55729">
    <property type="entry name" value="Acyl-CoA N-acyltransferases (Nat)"/>
    <property type="match status" value="1"/>
</dbReference>
<evidence type="ECO:0000313" key="2">
    <source>
        <dbReference type="EMBL" id="MDI2091107.1"/>
    </source>
</evidence>
<dbReference type="PANTHER" id="PTHR43451:SF1">
    <property type="entry name" value="ACETYLTRANSFERASE"/>
    <property type="match status" value="1"/>
</dbReference>
<dbReference type="CDD" id="cd04301">
    <property type="entry name" value="NAT_SF"/>
    <property type="match status" value="1"/>
</dbReference>